<sequence>MSNVTISVPLTALPLGVDLSASVDGIFYGYALSTVLFGITIVQAWIYINTNHDKWPLRVLVATLVLADFTTTCLDTQILHHLFIANFGNLAVLTVLPLTFMIEVLITTIIVFCGDMFFISRVWLLKQFHWSVSVLMFVTSVGAAGAGTLVTVQDLGNRSLNSSLTLRASRLAVASHIGLALFTNIIATIALCWSFAKSHTGMKRTDTLLQKLFQYTVTRGILVTVTLILFMILYLAQPETLAWLPFHLSLSKVYVITMVAMLNSRDTLRKDLVRGTAITSSEIPSITSRSYINTGERMNPGVFNSSGRKAKEAEDGRMVEILELENYNDSVINEQPLHQCV</sequence>
<dbReference type="InterPro" id="IPR045339">
    <property type="entry name" value="DUF6534"/>
</dbReference>
<evidence type="ECO:0000313" key="4">
    <source>
        <dbReference type="Proteomes" id="UP000799118"/>
    </source>
</evidence>
<feature type="domain" description="DUF6534" evidence="2">
    <location>
        <begin position="181"/>
        <end position="266"/>
    </location>
</feature>
<feature type="transmembrane region" description="Helical" evidence="1">
    <location>
        <begin position="130"/>
        <end position="152"/>
    </location>
</feature>
<gene>
    <name evidence="3" type="ORF">BT96DRAFT_595959</name>
</gene>
<keyword evidence="1" id="KW-1133">Transmembrane helix</keyword>
<protein>
    <recommendedName>
        <fullName evidence="2">DUF6534 domain-containing protein</fullName>
    </recommendedName>
</protein>
<dbReference type="AlphaFoldDB" id="A0A6A4GJ98"/>
<dbReference type="Pfam" id="PF20152">
    <property type="entry name" value="DUF6534"/>
    <property type="match status" value="1"/>
</dbReference>
<feature type="transmembrane region" description="Helical" evidence="1">
    <location>
        <begin position="90"/>
        <end position="118"/>
    </location>
</feature>
<feature type="transmembrane region" description="Helical" evidence="1">
    <location>
        <begin position="172"/>
        <end position="196"/>
    </location>
</feature>
<feature type="transmembrane region" description="Helical" evidence="1">
    <location>
        <begin position="242"/>
        <end position="262"/>
    </location>
</feature>
<accession>A0A6A4GJ98</accession>
<evidence type="ECO:0000256" key="1">
    <source>
        <dbReference type="SAM" id="Phobius"/>
    </source>
</evidence>
<dbReference type="PANTHER" id="PTHR40465:SF1">
    <property type="entry name" value="DUF6534 DOMAIN-CONTAINING PROTEIN"/>
    <property type="match status" value="1"/>
</dbReference>
<feature type="transmembrane region" description="Helical" evidence="1">
    <location>
        <begin position="217"/>
        <end position="236"/>
    </location>
</feature>
<evidence type="ECO:0000259" key="2">
    <source>
        <dbReference type="Pfam" id="PF20152"/>
    </source>
</evidence>
<proteinExistence type="predicted"/>
<keyword evidence="4" id="KW-1185">Reference proteome</keyword>
<keyword evidence="1" id="KW-0812">Transmembrane</keyword>
<feature type="transmembrane region" description="Helical" evidence="1">
    <location>
        <begin position="30"/>
        <end position="48"/>
    </location>
</feature>
<evidence type="ECO:0000313" key="3">
    <source>
        <dbReference type="EMBL" id="KAE9385393.1"/>
    </source>
</evidence>
<dbReference type="PANTHER" id="PTHR40465">
    <property type="entry name" value="CHROMOSOME 1, WHOLE GENOME SHOTGUN SEQUENCE"/>
    <property type="match status" value="1"/>
</dbReference>
<dbReference type="EMBL" id="ML769991">
    <property type="protein sequence ID" value="KAE9385393.1"/>
    <property type="molecule type" value="Genomic_DNA"/>
</dbReference>
<reference evidence="3" key="1">
    <citation type="journal article" date="2019" name="Environ. Microbiol.">
        <title>Fungal ecological strategies reflected in gene transcription - a case study of two litter decomposers.</title>
        <authorList>
            <person name="Barbi F."/>
            <person name="Kohler A."/>
            <person name="Barry K."/>
            <person name="Baskaran P."/>
            <person name="Daum C."/>
            <person name="Fauchery L."/>
            <person name="Ihrmark K."/>
            <person name="Kuo A."/>
            <person name="LaButti K."/>
            <person name="Lipzen A."/>
            <person name="Morin E."/>
            <person name="Grigoriev I.V."/>
            <person name="Henrissat B."/>
            <person name="Lindahl B."/>
            <person name="Martin F."/>
        </authorList>
    </citation>
    <scope>NUCLEOTIDE SEQUENCE</scope>
    <source>
        <strain evidence="3">JB14</strain>
    </source>
</reference>
<name>A0A6A4GJ98_9AGAR</name>
<organism evidence="3 4">
    <name type="scientific">Gymnopus androsaceus JB14</name>
    <dbReference type="NCBI Taxonomy" id="1447944"/>
    <lineage>
        <taxon>Eukaryota</taxon>
        <taxon>Fungi</taxon>
        <taxon>Dikarya</taxon>
        <taxon>Basidiomycota</taxon>
        <taxon>Agaricomycotina</taxon>
        <taxon>Agaricomycetes</taxon>
        <taxon>Agaricomycetidae</taxon>
        <taxon>Agaricales</taxon>
        <taxon>Marasmiineae</taxon>
        <taxon>Omphalotaceae</taxon>
        <taxon>Gymnopus</taxon>
    </lineage>
</organism>
<keyword evidence="1" id="KW-0472">Membrane</keyword>
<dbReference type="Proteomes" id="UP000799118">
    <property type="component" value="Unassembled WGS sequence"/>
</dbReference>
<dbReference type="OrthoDB" id="2864380at2759"/>